<evidence type="ECO:0000256" key="3">
    <source>
        <dbReference type="ARBA" id="ARBA00023315"/>
    </source>
</evidence>
<dbReference type="GO" id="GO:0004775">
    <property type="term" value="F:succinate-CoA ligase (ADP-forming) activity"/>
    <property type="evidence" value="ECO:0007669"/>
    <property type="project" value="TreeGrafter"/>
</dbReference>
<dbReference type="GO" id="GO:0046872">
    <property type="term" value="F:metal ion binding"/>
    <property type="evidence" value="ECO:0007669"/>
    <property type="project" value="InterPro"/>
</dbReference>
<dbReference type="Gene3D" id="3.40.50.261">
    <property type="entry name" value="Succinyl-CoA synthetase domains"/>
    <property type="match status" value="1"/>
</dbReference>
<keyword evidence="2 5" id="KW-0547">Nucleotide-binding</keyword>
<dbReference type="PANTHER" id="PTHR11815">
    <property type="entry name" value="SUCCINYL-COA SYNTHETASE BETA CHAIN"/>
    <property type="match status" value="1"/>
</dbReference>
<dbReference type="GO" id="GO:0006104">
    <property type="term" value="P:succinyl-CoA metabolic process"/>
    <property type="evidence" value="ECO:0007669"/>
    <property type="project" value="TreeGrafter"/>
</dbReference>
<evidence type="ECO:0000256" key="2">
    <source>
        <dbReference type="ARBA" id="ARBA00022741"/>
    </source>
</evidence>
<dbReference type="InterPro" id="IPR011761">
    <property type="entry name" value="ATP-grasp"/>
</dbReference>
<dbReference type="Pfam" id="PF16114">
    <property type="entry name" value="Citrate_bind"/>
    <property type="match status" value="1"/>
</dbReference>
<protein>
    <submittedName>
        <fullName evidence="7">Succinyl-CoA synthetase, beta subunit</fullName>
    </submittedName>
</protein>
<evidence type="ECO:0000259" key="6">
    <source>
        <dbReference type="PROSITE" id="PS50975"/>
    </source>
</evidence>
<evidence type="ECO:0000313" key="8">
    <source>
        <dbReference type="Proteomes" id="UP000034448"/>
    </source>
</evidence>
<dbReference type="SUPFAM" id="SSF52210">
    <property type="entry name" value="Succinyl-CoA synthetase domains"/>
    <property type="match status" value="1"/>
</dbReference>
<dbReference type="InterPro" id="IPR032263">
    <property type="entry name" value="Citrate-bd"/>
</dbReference>
<comment type="catalytic activity">
    <reaction evidence="4">
        <text>oxaloacetate + acetyl-CoA + ADP + phosphate = citrate + ATP + CoA</text>
        <dbReference type="Rhea" id="RHEA:21160"/>
        <dbReference type="ChEBI" id="CHEBI:16452"/>
        <dbReference type="ChEBI" id="CHEBI:16947"/>
        <dbReference type="ChEBI" id="CHEBI:30616"/>
        <dbReference type="ChEBI" id="CHEBI:43474"/>
        <dbReference type="ChEBI" id="CHEBI:57287"/>
        <dbReference type="ChEBI" id="CHEBI:57288"/>
        <dbReference type="ChEBI" id="CHEBI:456216"/>
        <dbReference type="EC" id="2.3.3.8"/>
    </reaction>
</comment>
<dbReference type="GO" id="GO:0005829">
    <property type="term" value="C:cytosol"/>
    <property type="evidence" value="ECO:0007669"/>
    <property type="project" value="TreeGrafter"/>
</dbReference>
<evidence type="ECO:0000256" key="4">
    <source>
        <dbReference type="ARBA" id="ARBA00047593"/>
    </source>
</evidence>
<accession>A0A0G0FPG7</accession>
<dbReference type="PIRSF" id="PIRSF001554">
    <property type="entry name" value="SucCS_beta"/>
    <property type="match status" value="1"/>
</dbReference>
<dbReference type="GO" id="GO:0042709">
    <property type="term" value="C:succinate-CoA ligase complex"/>
    <property type="evidence" value="ECO:0007669"/>
    <property type="project" value="TreeGrafter"/>
</dbReference>
<dbReference type="Proteomes" id="UP000034448">
    <property type="component" value="Unassembled WGS sequence"/>
</dbReference>
<keyword evidence="5" id="KW-0067">ATP-binding</keyword>
<dbReference type="InterPro" id="IPR016102">
    <property type="entry name" value="Succinyl-CoA_synth-like"/>
</dbReference>
<dbReference type="PROSITE" id="PS50975">
    <property type="entry name" value="ATP_GRASP"/>
    <property type="match status" value="1"/>
</dbReference>
<dbReference type="Gene3D" id="3.30.1490.20">
    <property type="entry name" value="ATP-grasp fold, A domain"/>
    <property type="match status" value="1"/>
</dbReference>
<evidence type="ECO:0000256" key="5">
    <source>
        <dbReference type="PROSITE-ProRule" id="PRU00409"/>
    </source>
</evidence>
<reference evidence="7 8" key="1">
    <citation type="journal article" date="2015" name="Nature">
        <title>rRNA introns, odd ribosomes, and small enigmatic genomes across a large radiation of phyla.</title>
        <authorList>
            <person name="Brown C.T."/>
            <person name="Hug L.A."/>
            <person name="Thomas B.C."/>
            <person name="Sharon I."/>
            <person name="Castelle C.J."/>
            <person name="Singh A."/>
            <person name="Wilkins M.J."/>
            <person name="Williams K.H."/>
            <person name="Banfield J.F."/>
        </authorList>
    </citation>
    <scope>NUCLEOTIDE SEQUENCE [LARGE SCALE GENOMIC DNA]</scope>
</reference>
<dbReference type="InterPro" id="IPR005809">
    <property type="entry name" value="Succ_CoA_ligase-like_bsu"/>
</dbReference>
<dbReference type="InterPro" id="IPR013815">
    <property type="entry name" value="ATP_grasp_subdomain_1"/>
</dbReference>
<dbReference type="GO" id="GO:0005524">
    <property type="term" value="F:ATP binding"/>
    <property type="evidence" value="ECO:0007669"/>
    <property type="project" value="UniProtKB-UniRule"/>
</dbReference>
<dbReference type="Pfam" id="PF08442">
    <property type="entry name" value="ATP-grasp_2"/>
    <property type="match status" value="1"/>
</dbReference>
<feature type="domain" description="ATP-grasp" evidence="6">
    <location>
        <begin position="9"/>
        <end position="195"/>
    </location>
</feature>
<sequence>MILFEFEGKKLLADAGIKVPASQLFNQSSELRALQYPVVLKAQVLSGKRADAGGIVVCDEISNFKFQISNLLGKIINKEKVEKVLVEEKVEIEKEYYLSLSYDTDSRSPILTFSEAGGTGIEEKEVQVYPVDPLSLKCAVAHPNDITEIVNKLVKLFFEQDMLLLEINPLVKTKDGWIALDAKIKLDDTAIGRHEAWKDYPPRSVAGYTPTKNEIEAKKIDENDYRGVAGSTYFDFDGDIAILASGGGASITAMDALLNAGGKPANFTEYSGNPPREKVEKLTKIVLDKPNLNGLWIVGALANFTDIYETLSGIIDALKKIEPNPKYPIVIRRAGPRDDEAFEMLKKVKEFDLHLYGEDTSIPASAEIIVKLAKEYAEKLGGNG</sequence>
<keyword evidence="3" id="KW-0808">Transferase</keyword>
<evidence type="ECO:0000313" key="7">
    <source>
        <dbReference type="EMBL" id="KKQ15675.1"/>
    </source>
</evidence>
<evidence type="ECO:0000256" key="1">
    <source>
        <dbReference type="ARBA" id="ARBA00022598"/>
    </source>
</evidence>
<dbReference type="SUPFAM" id="SSF56059">
    <property type="entry name" value="Glutathione synthetase ATP-binding domain-like"/>
    <property type="match status" value="1"/>
</dbReference>
<dbReference type="GO" id="GO:0006099">
    <property type="term" value="P:tricarboxylic acid cycle"/>
    <property type="evidence" value="ECO:0007669"/>
    <property type="project" value="InterPro"/>
</dbReference>
<dbReference type="Gene3D" id="3.30.470.20">
    <property type="entry name" value="ATP-grasp fold, B domain"/>
    <property type="match status" value="1"/>
</dbReference>
<organism evidence="7 8">
    <name type="scientific">Candidatus Daviesbacteria bacterium GW2011_GWA1_36_8</name>
    <dbReference type="NCBI Taxonomy" id="1618417"/>
    <lineage>
        <taxon>Bacteria</taxon>
        <taxon>Candidatus Daviesiibacteriota</taxon>
    </lineage>
</organism>
<name>A0A0G0FPG7_9BACT</name>
<keyword evidence="3" id="KW-0012">Acyltransferase</keyword>
<dbReference type="PATRIC" id="fig|1618417.4.peg.530"/>
<proteinExistence type="predicted"/>
<keyword evidence="1" id="KW-0436">Ligase</keyword>
<dbReference type="GO" id="GO:0003878">
    <property type="term" value="F:ATP citrate synthase activity"/>
    <property type="evidence" value="ECO:0007669"/>
    <property type="project" value="UniProtKB-EC"/>
</dbReference>
<dbReference type="EMBL" id="LBSJ01000012">
    <property type="protein sequence ID" value="KKQ15675.1"/>
    <property type="molecule type" value="Genomic_DNA"/>
</dbReference>
<gene>
    <name evidence="7" type="ORF">US28_C0012G0012</name>
</gene>
<dbReference type="PANTHER" id="PTHR11815:SF10">
    <property type="entry name" value="SUCCINATE--COA LIGASE [GDP-FORMING] SUBUNIT BETA, MITOCHONDRIAL"/>
    <property type="match status" value="1"/>
</dbReference>
<comment type="caution">
    <text evidence="7">The sequence shown here is derived from an EMBL/GenBank/DDBJ whole genome shotgun (WGS) entry which is preliminary data.</text>
</comment>
<dbReference type="InterPro" id="IPR013650">
    <property type="entry name" value="ATP-grasp_succ-CoA_synth-type"/>
</dbReference>
<dbReference type="AlphaFoldDB" id="A0A0G0FPG7"/>